<sequence length="833" mass="91112">MEALDTTAANYDASWSSATNWIVAGGCLDNSVTFESSLSLVDDDKDDNHDQSSTMSSAAKSPLILYTPSPDSTSCEITITFAQKHEVRQVYVRSTSRVYEIYYASELQCSSEYLCTVRCGIAVRDEDVLRATGIEEAVLAHQKRSAKELAEERIRNGSNVATNEDDWVEVKVPDPQLANMNSSLSSHSDTSQGRGSKPQDLYEATADITDANPCASITLRLLSLQNKSCVCIDEVYMFADPVDAADLDNKVGPVENSAGSSLMAVLMPTFLQLSKTECVGLAQDKYDSDRMNRWKSDKLEGKPTDPIDAGNEIQQEGKSDSIYQQGVQVQEAVMPGAKLEIPPQVSDTESKPELSHNQIESVLNQLVSRVTRIEDLFLRFEDCMLKPLRSIDERLQRVEQQLEVLTKKPQNSGLLSCTRISAPEFSCSESETNSLYNSGYVDLNYAACDASKKDSLPAVSSILSDATPVSVNTSKSHPSLVVIAPEFSNFDDEEEDDAVEPVMESPKEKQKHVMSIDDALVSALAGFVSSTSFRSPRYSKTLAFKAPEFPNGEGNNDDNTVSPKGHCEISTEHPTGFSEPEGTELPKRLSFSSLSNISSLESKENAMKYPNDNYCLKTDIGVDEQLQDSKGDEGDTQGTCFDHTVPAANDIARTGSYQITDDIQNGEVGNGTSNIWTLGKTDSLEQFSGNQTDSSSDTLKEVAVSNEIITCIEVTDEGPNLDILQDVVELSRAATKVDFEAPILEVKFTSQENLNIKSPIEALLAGTPDVNIEAHSAKTIDENDSQIGDQYNLIPVDDWGVMGSVTDIHLPRDTDYYNLTLLPLNAEDASHFI</sequence>
<keyword evidence="3" id="KW-1185">Reference proteome</keyword>
<feature type="compositionally biased region" description="Polar residues" evidence="1">
    <location>
        <begin position="553"/>
        <end position="562"/>
    </location>
</feature>
<protein>
    <submittedName>
        <fullName evidence="2">Uncharacterized protein</fullName>
    </submittedName>
</protein>
<dbReference type="EMBL" id="JARPOI010000014">
    <property type="protein sequence ID" value="KAJ9158791.1"/>
    <property type="molecule type" value="Genomic_DNA"/>
</dbReference>
<dbReference type="PANTHER" id="PTHR37261">
    <property type="entry name" value="40S RIBOSOMAL PROTEIN S27"/>
    <property type="match status" value="1"/>
</dbReference>
<dbReference type="Proteomes" id="UP001174677">
    <property type="component" value="Chromosome 14"/>
</dbReference>
<name>A0ABQ9L5S2_HEVBR</name>
<feature type="region of interest" description="Disordered" evidence="1">
    <location>
        <begin position="549"/>
        <end position="584"/>
    </location>
</feature>
<evidence type="ECO:0000313" key="3">
    <source>
        <dbReference type="Proteomes" id="UP001174677"/>
    </source>
</evidence>
<proteinExistence type="predicted"/>
<reference evidence="2" key="1">
    <citation type="journal article" date="2023" name="Plant Biotechnol. J.">
        <title>Chromosome-level wild Hevea brasiliensis genome provides new tools for genomic-assisted breeding and valuable loci to elevate rubber yield.</title>
        <authorList>
            <person name="Cheng H."/>
            <person name="Song X."/>
            <person name="Hu Y."/>
            <person name="Wu T."/>
            <person name="Yang Q."/>
            <person name="An Z."/>
            <person name="Feng S."/>
            <person name="Deng Z."/>
            <person name="Wu W."/>
            <person name="Zeng X."/>
            <person name="Tu M."/>
            <person name="Wang X."/>
            <person name="Huang H."/>
        </authorList>
    </citation>
    <scope>NUCLEOTIDE SEQUENCE</scope>
    <source>
        <strain evidence="2">MT/VB/25A 57/8</strain>
    </source>
</reference>
<evidence type="ECO:0000313" key="2">
    <source>
        <dbReference type="EMBL" id="KAJ9158791.1"/>
    </source>
</evidence>
<feature type="region of interest" description="Disordered" evidence="1">
    <location>
        <begin position="178"/>
        <end position="199"/>
    </location>
</feature>
<accession>A0ABQ9L5S2</accession>
<evidence type="ECO:0000256" key="1">
    <source>
        <dbReference type="SAM" id="MobiDB-lite"/>
    </source>
</evidence>
<gene>
    <name evidence="2" type="ORF">P3X46_024338</name>
</gene>
<organism evidence="2 3">
    <name type="scientific">Hevea brasiliensis</name>
    <name type="common">Para rubber tree</name>
    <name type="synonym">Siphonia brasiliensis</name>
    <dbReference type="NCBI Taxonomy" id="3981"/>
    <lineage>
        <taxon>Eukaryota</taxon>
        <taxon>Viridiplantae</taxon>
        <taxon>Streptophyta</taxon>
        <taxon>Embryophyta</taxon>
        <taxon>Tracheophyta</taxon>
        <taxon>Spermatophyta</taxon>
        <taxon>Magnoliopsida</taxon>
        <taxon>eudicotyledons</taxon>
        <taxon>Gunneridae</taxon>
        <taxon>Pentapetalae</taxon>
        <taxon>rosids</taxon>
        <taxon>fabids</taxon>
        <taxon>Malpighiales</taxon>
        <taxon>Euphorbiaceae</taxon>
        <taxon>Crotonoideae</taxon>
        <taxon>Micrandreae</taxon>
        <taxon>Hevea</taxon>
    </lineage>
</organism>
<dbReference type="PANTHER" id="PTHR37261:SF1">
    <property type="entry name" value="40S RIBOSOMAL PROTEIN S27"/>
    <property type="match status" value="1"/>
</dbReference>
<feature type="compositionally biased region" description="Polar residues" evidence="1">
    <location>
        <begin position="178"/>
        <end position="194"/>
    </location>
</feature>
<comment type="caution">
    <text evidence="2">The sequence shown here is derived from an EMBL/GenBank/DDBJ whole genome shotgun (WGS) entry which is preliminary data.</text>
</comment>